<proteinExistence type="predicted"/>
<dbReference type="Gene3D" id="3.30.200.20">
    <property type="entry name" value="Phosphorylase Kinase, domain 1"/>
    <property type="match status" value="1"/>
</dbReference>
<dbReference type="SUPFAM" id="SSF56112">
    <property type="entry name" value="Protein kinase-like (PK-like)"/>
    <property type="match status" value="1"/>
</dbReference>
<dbReference type="InterPro" id="IPR000719">
    <property type="entry name" value="Prot_kinase_dom"/>
</dbReference>
<dbReference type="EMBL" id="JADXDR010000053">
    <property type="protein sequence ID" value="KAI7842433.1"/>
    <property type="molecule type" value="Genomic_DNA"/>
</dbReference>
<keyword evidence="2" id="KW-0547">Nucleotide-binding</keyword>
<accession>A0AAD5H698</accession>
<comment type="caution">
    <text evidence="4">The sequence shown here is derived from an EMBL/GenBank/DDBJ whole genome shotgun (WGS) entry which is preliminary data.</text>
</comment>
<keyword evidence="5" id="KW-1185">Reference proteome</keyword>
<dbReference type="InterPro" id="IPR001245">
    <property type="entry name" value="Ser-Thr/Tyr_kinase_cat_dom"/>
</dbReference>
<dbReference type="GO" id="GO:0005524">
    <property type="term" value="F:ATP binding"/>
    <property type="evidence" value="ECO:0007669"/>
    <property type="project" value="UniProtKB-UniRule"/>
</dbReference>
<dbReference type="PROSITE" id="PS50011">
    <property type="entry name" value="PROTEIN_KINASE_DOM"/>
    <property type="match status" value="1"/>
</dbReference>
<sequence length="720" mass="76550">MVANTGVLLPGLARLPALTHLEIEACDLSSSSIPAEWGQPGAFPALTELKLRSRGFGGSQLPAVFPGALPALRLLEISLTGNASGFRPSLPPSWGARPDVLPSLRQLVLQLPLAGPLPPQWAGGFAGLRMLWLSSEDAAGDGAPGLDSCRRIASTADGQPARRLPAAWASGFPALQHLELNCLSIGGTLPEAWAAGGFPALQTMRLAFNYISGILPPHIFSAHPFLTTLELDSNRLSGTVPADYGASRARSLSLSGNALHGQAFPAAWSQPGAFARLTKLSLAGNSQITGSLPEQLPWPAIVELHLRETAMEGTLPAAWCRQPLLPSLQSLQIWDTGIDPTPPPCFATWPKLHVYSKRPPVDAEEPDEAVPLFPPALRQQLPLASVQRRARVVRQLQRAMSVRGGAIELMQLPELHAGLAHCLEGGQRLAATSRDGSCGGSTGQLSSRQWGLGTESLRLHPGELELVKGADGLPLVIGEGAHAVVMLGRLQGMEVAVKVFELAPGAASQRMWQEVALLRDCLHERLVPLYGVAISGNQLLLVQRLMRGGSLQQALQQAGTREALRWRAGGRRVALHIAEGLAFLHARQTLHADLKAGNVLLSRSLRAYLADLSMSRVLEGTACTAHGGTACYAAPEQLLGDRCTLAADIYSLGVLLCELINQEPVVRRGGWSLPSPTQCPPAVVELIQTCLSADPAQRPTAEAVVQLLQECQQQIAVPTS</sequence>
<name>A0AAD5H698_9CHLO</name>
<keyword evidence="2" id="KW-0067">ATP-binding</keyword>
<evidence type="ECO:0000313" key="5">
    <source>
        <dbReference type="Proteomes" id="UP001205105"/>
    </source>
</evidence>
<dbReference type="SUPFAM" id="SSF52058">
    <property type="entry name" value="L domain-like"/>
    <property type="match status" value="1"/>
</dbReference>
<dbReference type="PROSITE" id="PS00107">
    <property type="entry name" value="PROTEIN_KINASE_ATP"/>
    <property type="match status" value="1"/>
</dbReference>
<dbReference type="Gene3D" id="3.80.10.10">
    <property type="entry name" value="Ribonuclease Inhibitor"/>
    <property type="match status" value="2"/>
</dbReference>
<dbReference type="Proteomes" id="UP001205105">
    <property type="component" value="Unassembled WGS sequence"/>
</dbReference>
<organism evidence="4 5">
    <name type="scientific">Chlorella ohadii</name>
    <dbReference type="NCBI Taxonomy" id="2649997"/>
    <lineage>
        <taxon>Eukaryota</taxon>
        <taxon>Viridiplantae</taxon>
        <taxon>Chlorophyta</taxon>
        <taxon>core chlorophytes</taxon>
        <taxon>Trebouxiophyceae</taxon>
        <taxon>Chlorellales</taxon>
        <taxon>Chlorellaceae</taxon>
        <taxon>Chlorella clade</taxon>
        <taxon>Chlorella</taxon>
    </lineage>
</organism>
<reference evidence="4" key="1">
    <citation type="submission" date="2020-11" db="EMBL/GenBank/DDBJ databases">
        <title>Chlorella ohadii genome sequencing and assembly.</title>
        <authorList>
            <person name="Murik O."/>
            <person name="Treves H."/>
            <person name="Kedem I."/>
            <person name="Shotland Y."/>
            <person name="Kaplan A."/>
        </authorList>
    </citation>
    <scope>NUCLEOTIDE SEQUENCE</scope>
    <source>
        <strain evidence="4">1</strain>
    </source>
</reference>
<evidence type="ECO:0000313" key="4">
    <source>
        <dbReference type="EMBL" id="KAI7842433.1"/>
    </source>
</evidence>
<dbReference type="PANTHER" id="PTHR48006:SF100">
    <property type="entry name" value="LRR RECEPTOR-LIKE SERINE_THREONINE-KINASE-RELATED"/>
    <property type="match status" value="1"/>
</dbReference>
<evidence type="ECO:0000256" key="2">
    <source>
        <dbReference type="PROSITE-ProRule" id="PRU10141"/>
    </source>
</evidence>
<dbReference type="InterPro" id="IPR017441">
    <property type="entry name" value="Protein_kinase_ATP_BS"/>
</dbReference>
<dbReference type="Gene3D" id="1.10.510.10">
    <property type="entry name" value="Transferase(Phosphotransferase) domain 1"/>
    <property type="match status" value="1"/>
</dbReference>
<dbReference type="AlphaFoldDB" id="A0AAD5H698"/>
<dbReference type="GO" id="GO:0004672">
    <property type="term" value="F:protein kinase activity"/>
    <property type="evidence" value="ECO:0007669"/>
    <property type="project" value="InterPro"/>
</dbReference>
<evidence type="ECO:0000259" key="3">
    <source>
        <dbReference type="PROSITE" id="PS50011"/>
    </source>
</evidence>
<dbReference type="PANTHER" id="PTHR48006">
    <property type="entry name" value="LEUCINE-RICH REPEAT-CONTAINING PROTEIN DDB_G0281931-RELATED"/>
    <property type="match status" value="1"/>
</dbReference>
<dbReference type="SMART" id="SM00220">
    <property type="entry name" value="S_TKc"/>
    <property type="match status" value="1"/>
</dbReference>
<protein>
    <recommendedName>
        <fullName evidence="3">Protein kinase domain-containing protein</fullName>
    </recommendedName>
</protein>
<evidence type="ECO:0000256" key="1">
    <source>
        <dbReference type="ARBA" id="ARBA00004430"/>
    </source>
</evidence>
<feature type="domain" description="Protein kinase" evidence="3">
    <location>
        <begin position="471"/>
        <end position="715"/>
    </location>
</feature>
<dbReference type="InterPro" id="IPR051824">
    <property type="entry name" value="LRR_Rcpt-Like_S/T_Kinase"/>
</dbReference>
<dbReference type="Pfam" id="PF07714">
    <property type="entry name" value="PK_Tyr_Ser-Thr"/>
    <property type="match status" value="1"/>
</dbReference>
<feature type="binding site" evidence="2">
    <location>
        <position position="498"/>
    </location>
    <ligand>
        <name>ATP</name>
        <dbReference type="ChEBI" id="CHEBI:30616"/>
    </ligand>
</feature>
<dbReference type="GO" id="GO:0005930">
    <property type="term" value="C:axoneme"/>
    <property type="evidence" value="ECO:0007669"/>
    <property type="project" value="UniProtKB-SubCell"/>
</dbReference>
<dbReference type="InterPro" id="IPR032675">
    <property type="entry name" value="LRR_dom_sf"/>
</dbReference>
<gene>
    <name evidence="4" type="ORF">COHA_004072</name>
</gene>
<comment type="subcellular location">
    <subcellularLocation>
        <location evidence="1">Cytoplasm</location>
        <location evidence="1">Cytoskeleton</location>
        <location evidence="1">Cilium axoneme</location>
    </subcellularLocation>
</comment>
<dbReference type="InterPro" id="IPR011009">
    <property type="entry name" value="Kinase-like_dom_sf"/>
</dbReference>